<dbReference type="InterPro" id="IPR045738">
    <property type="entry name" value="DUF6088"/>
</dbReference>
<name>A0A1L0ANF4_9GAMM</name>
<sequence>MNITKTVCQQIELMKPGKLFSYLDILSYAEHSDAVVKAISRHSENLGLVKIKKGLFYKSEIGRFGPMSPKDNDVINYFTSKKNRTIGYITGPALYYQWGLTTQIPAEVNIATSTKKREKASISGLRIRTTPARYNITKKNIKTLQFLDVLKNIERIPDAEIVDVTSKLAQRLESLSSEIIMEMEKIAVEAYTERTKALLGYFLETYTGRFSDKLHKSLNPTSKYYISTSKEWNNARNNWHII</sequence>
<evidence type="ECO:0000313" key="1">
    <source>
        <dbReference type="EMBL" id="SGZ19442.1"/>
    </source>
</evidence>
<dbReference type="OrthoDB" id="9798200at2"/>
<dbReference type="RefSeq" id="WP_075518605.1">
    <property type="nucleotide sequence ID" value="NZ_FPLD01000145.1"/>
</dbReference>
<evidence type="ECO:0000313" key="2">
    <source>
        <dbReference type="Proteomes" id="UP000183794"/>
    </source>
</evidence>
<protein>
    <recommendedName>
        <fullName evidence="3">AbiEi antitoxin C-terminal domain-containing protein</fullName>
    </recommendedName>
</protein>
<reference evidence="1 2" key="1">
    <citation type="submission" date="2016-11" db="EMBL/GenBank/DDBJ databases">
        <authorList>
            <person name="Jaros S."/>
            <person name="Januszkiewicz K."/>
            <person name="Wedrychowicz H."/>
        </authorList>
    </citation>
    <scope>NUCLEOTIDE SEQUENCE [LARGE SCALE GENOMIC DNA]</scope>
    <source>
        <strain evidence="1">NVI 5450</strain>
    </source>
</reference>
<dbReference type="Pfam" id="PF19570">
    <property type="entry name" value="DUF6088"/>
    <property type="match status" value="1"/>
</dbReference>
<gene>
    <name evidence="1" type="ORF">NVI5450_4767</name>
</gene>
<accession>A0A1L0ANF4</accession>
<evidence type="ECO:0008006" key="3">
    <source>
        <dbReference type="Google" id="ProtNLM"/>
    </source>
</evidence>
<organism evidence="1 2">
    <name type="scientific">Moritella viscosa</name>
    <dbReference type="NCBI Taxonomy" id="80854"/>
    <lineage>
        <taxon>Bacteria</taxon>
        <taxon>Pseudomonadati</taxon>
        <taxon>Pseudomonadota</taxon>
        <taxon>Gammaproteobacteria</taxon>
        <taxon>Alteromonadales</taxon>
        <taxon>Moritellaceae</taxon>
        <taxon>Moritella</taxon>
    </lineage>
</organism>
<proteinExistence type="predicted"/>
<dbReference type="EMBL" id="FPLD01000145">
    <property type="protein sequence ID" value="SGZ19442.1"/>
    <property type="molecule type" value="Genomic_DNA"/>
</dbReference>
<dbReference type="Proteomes" id="UP000183794">
    <property type="component" value="Unassembled WGS sequence"/>
</dbReference>
<dbReference type="AlphaFoldDB" id="A0A1L0ANF4"/>